<organism evidence="2 3">
    <name type="scientific">Gossypium tomentosum</name>
    <name type="common">Hawaiian cotton</name>
    <name type="synonym">Gossypium sandvicense</name>
    <dbReference type="NCBI Taxonomy" id="34277"/>
    <lineage>
        <taxon>Eukaryota</taxon>
        <taxon>Viridiplantae</taxon>
        <taxon>Streptophyta</taxon>
        <taxon>Embryophyta</taxon>
        <taxon>Tracheophyta</taxon>
        <taxon>Spermatophyta</taxon>
        <taxon>Magnoliopsida</taxon>
        <taxon>eudicotyledons</taxon>
        <taxon>Gunneridae</taxon>
        <taxon>Pentapetalae</taxon>
        <taxon>rosids</taxon>
        <taxon>malvids</taxon>
        <taxon>Malvales</taxon>
        <taxon>Malvaceae</taxon>
        <taxon>Malvoideae</taxon>
        <taxon>Gossypium</taxon>
    </lineage>
</organism>
<dbReference type="EMBL" id="CM017619">
    <property type="protein sequence ID" value="TYI06109.1"/>
    <property type="molecule type" value="Genomic_DNA"/>
</dbReference>
<reference evidence="2 3" key="1">
    <citation type="submission" date="2019-07" db="EMBL/GenBank/DDBJ databases">
        <title>WGS assembly of Gossypium tomentosum.</title>
        <authorList>
            <person name="Chen Z.J."/>
            <person name="Sreedasyam A."/>
            <person name="Ando A."/>
            <person name="Song Q."/>
            <person name="De L."/>
            <person name="Hulse-Kemp A."/>
            <person name="Ding M."/>
            <person name="Ye W."/>
            <person name="Kirkbride R."/>
            <person name="Jenkins J."/>
            <person name="Plott C."/>
            <person name="Lovell J."/>
            <person name="Lin Y.-M."/>
            <person name="Vaughn R."/>
            <person name="Liu B."/>
            <person name="Li W."/>
            <person name="Simpson S."/>
            <person name="Scheffler B."/>
            <person name="Saski C."/>
            <person name="Grover C."/>
            <person name="Hu G."/>
            <person name="Conover J."/>
            <person name="Carlson J."/>
            <person name="Shu S."/>
            <person name="Boston L."/>
            <person name="Williams M."/>
            <person name="Peterson D."/>
            <person name="Mcgee K."/>
            <person name="Jones D."/>
            <person name="Wendel J."/>
            <person name="Stelly D."/>
            <person name="Grimwood J."/>
            <person name="Schmutz J."/>
        </authorList>
    </citation>
    <scope>NUCLEOTIDE SEQUENCE [LARGE SCALE GENOMIC DNA]</scope>
    <source>
        <strain evidence="2">7179.01</strain>
    </source>
</reference>
<feature type="compositionally biased region" description="Basic and acidic residues" evidence="1">
    <location>
        <begin position="7"/>
        <end position="26"/>
    </location>
</feature>
<accession>A0A5D2NQX8</accession>
<protein>
    <submittedName>
        <fullName evidence="2">Uncharacterized protein</fullName>
    </submittedName>
</protein>
<keyword evidence="3" id="KW-1185">Reference proteome</keyword>
<evidence type="ECO:0000313" key="3">
    <source>
        <dbReference type="Proteomes" id="UP000322667"/>
    </source>
</evidence>
<feature type="region of interest" description="Disordered" evidence="1">
    <location>
        <begin position="1"/>
        <end position="68"/>
    </location>
</feature>
<name>A0A5D2NQX8_GOSTO</name>
<evidence type="ECO:0000256" key="1">
    <source>
        <dbReference type="SAM" id="MobiDB-lite"/>
    </source>
</evidence>
<dbReference type="Proteomes" id="UP000322667">
    <property type="component" value="Chromosome A10"/>
</dbReference>
<gene>
    <name evidence="2" type="ORF">ES332_A10G135100v1</name>
</gene>
<proteinExistence type="predicted"/>
<dbReference type="AlphaFoldDB" id="A0A5D2NQX8"/>
<sequence>MQFSVKDTVDKLRSDARQESKTKLNMEDFMVPCREKKKKERSKNSSSVSEVMNIDEDAVERRTRSRKV</sequence>
<evidence type="ECO:0000313" key="2">
    <source>
        <dbReference type="EMBL" id="TYI06109.1"/>
    </source>
</evidence>